<comment type="caution">
    <text evidence="9">The sequence shown here is derived from an EMBL/GenBank/DDBJ whole genome shotgun (WGS) entry which is preliminary data.</text>
</comment>
<dbReference type="InterPro" id="IPR003753">
    <property type="entry name" value="Exonuc_VII_L"/>
</dbReference>
<sequence>MPYSQRDKNPYDKDHAKNILSVSSLNSMARSLLESNFPAVIVEGEISNLAVPSSGHWYLTLKDKSSQIRCAMFVNRNRMVRFNPENGKQIIVRGRLSIYEGRGDYQLILDGMEEAGDGALQRAFEQLKRKLHDEGLFADEKKQEMQSRYQHIGVVTSATGAAVQDILSVFARRFPATKITLLPVAVQGKDAADEIVRAIEQANNLAQKLGLQALIVGRGGGSLEDLQAFNEERLARAIFASELPICSAVGHEVDFTIADFVADLRAPTPSAAAEQLSPNQEDYFELLFSASSQFKNSIKLAIKRGRQQLTWIAKQLKHPDRRLQEQAQNLDRLDIRLRRAVSSNIASQRTALTQMQRNLSANSPKQLLERNQIRLTAGRGRLDQSLRSLLASRRSSLQTLSRSLNSVSPLNTLARGYSITVDSSSKVIRSAEEVKVGATITSRLGEGEIVSTVSAVVKVLVEKRS</sequence>
<dbReference type="Proteomes" id="UP000218767">
    <property type="component" value="Unassembled WGS sequence"/>
</dbReference>
<protein>
    <recommendedName>
        <fullName evidence="5">Exodeoxyribonuclease 7 large subunit</fullName>
        <ecNumber evidence="5">3.1.11.6</ecNumber>
    </recommendedName>
    <alternativeName>
        <fullName evidence="5">Exodeoxyribonuclease VII large subunit</fullName>
        <shortName evidence="5">Exonuclease VII large subunit</shortName>
    </alternativeName>
</protein>
<proteinExistence type="inferred from homology"/>
<evidence type="ECO:0000256" key="4">
    <source>
        <dbReference type="ARBA" id="ARBA00022839"/>
    </source>
</evidence>
<dbReference type="EMBL" id="NVUL01000005">
    <property type="protein sequence ID" value="PCI81396.1"/>
    <property type="molecule type" value="Genomic_DNA"/>
</dbReference>
<evidence type="ECO:0000256" key="5">
    <source>
        <dbReference type="HAMAP-Rule" id="MF_00378"/>
    </source>
</evidence>
<dbReference type="InterPro" id="IPR025824">
    <property type="entry name" value="OB-fold_nuc-bd_dom"/>
</dbReference>
<feature type="domain" description="Exonuclease VII large subunit C-terminal" evidence="7">
    <location>
        <begin position="136"/>
        <end position="450"/>
    </location>
</feature>
<evidence type="ECO:0000313" key="9">
    <source>
        <dbReference type="EMBL" id="PCI81396.1"/>
    </source>
</evidence>
<evidence type="ECO:0000259" key="8">
    <source>
        <dbReference type="Pfam" id="PF13742"/>
    </source>
</evidence>
<reference evidence="10" key="1">
    <citation type="submission" date="2017-08" db="EMBL/GenBank/DDBJ databases">
        <title>A dynamic microbial community with high functional redundancy inhabits the cold, oxic subseafloor aquifer.</title>
        <authorList>
            <person name="Tully B.J."/>
            <person name="Wheat C.G."/>
            <person name="Glazer B.T."/>
            <person name="Huber J.A."/>
        </authorList>
    </citation>
    <scope>NUCLEOTIDE SEQUENCE [LARGE SCALE GENOMIC DNA]</scope>
</reference>
<keyword evidence="3 5" id="KW-0378">Hydrolase</keyword>
<feature type="domain" description="OB-fold nucleic acid binding" evidence="8">
    <location>
        <begin position="20"/>
        <end position="112"/>
    </location>
</feature>
<dbReference type="PANTHER" id="PTHR30008">
    <property type="entry name" value="EXODEOXYRIBONUCLEASE 7 LARGE SUBUNIT"/>
    <property type="match status" value="1"/>
</dbReference>
<comment type="similarity">
    <text evidence="5 6">Belongs to the XseA family.</text>
</comment>
<dbReference type="AlphaFoldDB" id="A0A2A4XFX3"/>
<comment type="catalytic activity">
    <reaction evidence="5 6">
        <text>Exonucleolytic cleavage in either 5'- to 3'- or 3'- to 5'-direction to yield nucleoside 5'-phosphates.</text>
        <dbReference type="EC" id="3.1.11.6"/>
    </reaction>
</comment>
<dbReference type="NCBIfam" id="TIGR00237">
    <property type="entry name" value="xseA"/>
    <property type="match status" value="1"/>
</dbReference>
<keyword evidence="1 5" id="KW-0963">Cytoplasm</keyword>
<keyword evidence="2 5" id="KW-0540">Nuclease</keyword>
<keyword evidence="4 5" id="KW-0269">Exonuclease</keyword>
<dbReference type="GO" id="GO:0003676">
    <property type="term" value="F:nucleic acid binding"/>
    <property type="evidence" value="ECO:0007669"/>
    <property type="project" value="InterPro"/>
</dbReference>
<dbReference type="PANTHER" id="PTHR30008:SF0">
    <property type="entry name" value="EXODEOXYRIBONUCLEASE 7 LARGE SUBUNIT"/>
    <property type="match status" value="1"/>
</dbReference>
<dbReference type="GO" id="GO:0009318">
    <property type="term" value="C:exodeoxyribonuclease VII complex"/>
    <property type="evidence" value="ECO:0007669"/>
    <property type="project" value="UniProtKB-UniRule"/>
</dbReference>
<evidence type="ECO:0000256" key="6">
    <source>
        <dbReference type="RuleBase" id="RU004355"/>
    </source>
</evidence>
<dbReference type="InterPro" id="IPR020579">
    <property type="entry name" value="Exonuc_VII_lsu_C"/>
</dbReference>
<dbReference type="GO" id="GO:0008855">
    <property type="term" value="F:exodeoxyribonuclease VII activity"/>
    <property type="evidence" value="ECO:0007669"/>
    <property type="project" value="UniProtKB-UniRule"/>
</dbReference>
<dbReference type="Pfam" id="PF13742">
    <property type="entry name" value="tRNA_anti_2"/>
    <property type="match status" value="1"/>
</dbReference>
<dbReference type="HAMAP" id="MF_00378">
    <property type="entry name" value="Exonuc_7_L"/>
    <property type="match status" value="1"/>
</dbReference>
<comment type="function">
    <text evidence="5">Bidirectionally degrades single-stranded DNA into large acid-insoluble oligonucleotides, which are then degraded further into small acid-soluble oligonucleotides.</text>
</comment>
<evidence type="ECO:0000256" key="3">
    <source>
        <dbReference type="ARBA" id="ARBA00022801"/>
    </source>
</evidence>
<accession>A0A2A4XFX3</accession>
<comment type="subunit">
    <text evidence="5">Heterooligomer composed of large and small subunits.</text>
</comment>
<dbReference type="EC" id="3.1.11.6" evidence="5"/>
<organism evidence="9 10">
    <name type="scientific">SAR86 cluster bacterium</name>
    <dbReference type="NCBI Taxonomy" id="2030880"/>
    <lineage>
        <taxon>Bacteria</taxon>
        <taxon>Pseudomonadati</taxon>
        <taxon>Pseudomonadota</taxon>
        <taxon>Gammaproteobacteria</taxon>
        <taxon>SAR86 cluster</taxon>
    </lineage>
</organism>
<dbReference type="Pfam" id="PF02601">
    <property type="entry name" value="Exonuc_VII_L"/>
    <property type="match status" value="1"/>
</dbReference>
<name>A0A2A4XFX3_9GAMM</name>
<dbReference type="CDD" id="cd04489">
    <property type="entry name" value="ExoVII_LU_OBF"/>
    <property type="match status" value="1"/>
</dbReference>
<evidence type="ECO:0000256" key="2">
    <source>
        <dbReference type="ARBA" id="ARBA00022722"/>
    </source>
</evidence>
<evidence type="ECO:0000256" key="1">
    <source>
        <dbReference type="ARBA" id="ARBA00022490"/>
    </source>
</evidence>
<evidence type="ECO:0000313" key="10">
    <source>
        <dbReference type="Proteomes" id="UP000218767"/>
    </source>
</evidence>
<gene>
    <name evidence="5" type="primary">xseA</name>
    <name evidence="9" type="ORF">COB20_01755</name>
</gene>
<evidence type="ECO:0000259" key="7">
    <source>
        <dbReference type="Pfam" id="PF02601"/>
    </source>
</evidence>
<dbReference type="GO" id="GO:0006308">
    <property type="term" value="P:DNA catabolic process"/>
    <property type="evidence" value="ECO:0007669"/>
    <property type="project" value="UniProtKB-UniRule"/>
</dbReference>
<comment type="subcellular location">
    <subcellularLocation>
        <location evidence="5 6">Cytoplasm</location>
    </subcellularLocation>
</comment>
<dbReference type="GO" id="GO:0005737">
    <property type="term" value="C:cytoplasm"/>
    <property type="evidence" value="ECO:0007669"/>
    <property type="project" value="UniProtKB-SubCell"/>
</dbReference>